<protein>
    <submittedName>
        <fullName evidence="3 4">Uncharacterized protein</fullName>
    </submittedName>
</protein>
<dbReference type="eggNOG" id="ENOG502R3FD">
    <property type="taxonomic scope" value="Eukaryota"/>
</dbReference>
<dbReference type="Proteomes" id="UP000007305">
    <property type="component" value="Chromosome 1"/>
</dbReference>
<name>A0A1D6KGQ1_MAIZE</name>
<dbReference type="PANTHER" id="PTHR36381:SF9">
    <property type="entry name" value="EXPRESSED PROTEIN"/>
    <property type="match status" value="1"/>
</dbReference>
<reference evidence="4" key="3">
    <citation type="submission" date="2021-05" db="UniProtKB">
        <authorList>
            <consortium name="EnsemblPlants"/>
        </authorList>
    </citation>
    <scope>IDENTIFICATION</scope>
    <source>
        <strain evidence="4">cv. B73</strain>
    </source>
</reference>
<feature type="transmembrane region" description="Helical" evidence="2">
    <location>
        <begin position="275"/>
        <end position="302"/>
    </location>
</feature>
<dbReference type="OrthoDB" id="690172at2759"/>
<feature type="region of interest" description="Disordered" evidence="1">
    <location>
        <begin position="161"/>
        <end position="245"/>
    </location>
</feature>
<keyword evidence="2" id="KW-0472">Membrane</keyword>
<dbReference type="PaxDb" id="4577-GRMZM2G443308_P01"/>
<reference evidence="4" key="2">
    <citation type="submission" date="2019-07" db="EMBL/GenBank/DDBJ databases">
        <authorList>
            <person name="Seetharam A."/>
            <person name="Woodhouse M."/>
            <person name="Cannon E."/>
        </authorList>
    </citation>
    <scope>NUCLEOTIDE SEQUENCE [LARGE SCALE GENOMIC DNA]</scope>
    <source>
        <strain evidence="4">cv. B73</strain>
    </source>
</reference>
<feature type="compositionally biased region" description="Basic and acidic residues" evidence="1">
    <location>
        <begin position="231"/>
        <end position="243"/>
    </location>
</feature>
<accession>A0A1D6KGQ1</accession>
<dbReference type="RefSeq" id="XP_008666432.2">
    <property type="nucleotide sequence ID" value="XM_008668210.3"/>
</dbReference>
<dbReference type="AlphaFoldDB" id="A0A1D6KGQ1"/>
<keyword evidence="2" id="KW-1133">Transmembrane helix</keyword>
<keyword evidence="5" id="KW-1185">Reference proteome</keyword>
<feature type="transmembrane region" description="Helical" evidence="2">
    <location>
        <begin position="98"/>
        <end position="116"/>
    </location>
</feature>
<feature type="compositionally biased region" description="Basic and acidic residues" evidence="1">
    <location>
        <begin position="161"/>
        <end position="173"/>
    </location>
</feature>
<gene>
    <name evidence="4" type="primary">LOC103645086</name>
    <name evidence="3" type="ORF">ZEAMMB73_Zm00001d031148</name>
</gene>
<evidence type="ECO:0000256" key="1">
    <source>
        <dbReference type="SAM" id="MobiDB-lite"/>
    </source>
</evidence>
<reference evidence="3 5" key="1">
    <citation type="submission" date="2015-12" db="EMBL/GenBank/DDBJ databases">
        <title>Update maize B73 reference genome by single molecule sequencing technologies.</title>
        <authorList>
            <consortium name="Maize Genome Sequencing Project"/>
            <person name="Ware D."/>
        </authorList>
    </citation>
    <scope>NUCLEOTIDE SEQUENCE [LARGE SCALE GENOMIC DNA]</scope>
    <source>
        <strain evidence="5">cv. B73</strain>
        <tissue evidence="3">Seedling</tissue>
    </source>
</reference>
<evidence type="ECO:0000313" key="4">
    <source>
        <dbReference type="EnsemblPlants" id="Zm00001eb032480_P001"/>
    </source>
</evidence>
<dbReference type="GeneID" id="103645086"/>
<dbReference type="OMA" id="ALMVIWS"/>
<sequence>MPTISLKRPSGGGAGRLRRLLASLRPPGPLSVQTGFPTSLADIVVKNHGRIRNTRKRRRAAAAAAEPQQMRELSVARDAAAPAPVRPGIGAVFSVRPGLLAVCGAAVALALVVICWSKQMVAAATLASVALSWIESVRSNRWRPETNAEVHLRGRVSPIREVADSPKSRRAGCESEPDNVGNDAASLWSADTSKPSANNNPKLKQSRRSLRKLLANKLRSGKTLRSTNSRHGGDACKHEHPETPGRLNADAAAVAATAEPTPPPPRRGRALPLPLLVPIILAGLVAGKIPALALAVLCVAFSSSVGRFPVPISGSAPIALRGSGKAGQ</sequence>
<keyword evidence="2" id="KW-0812">Transmembrane</keyword>
<dbReference type="EnsemblPlants" id="Zm00001eb032480_T001">
    <property type="protein sequence ID" value="Zm00001eb032480_P001"/>
    <property type="gene ID" value="Zm00001eb032480"/>
</dbReference>
<evidence type="ECO:0000313" key="5">
    <source>
        <dbReference type="Proteomes" id="UP000007305"/>
    </source>
</evidence>
<evidence type="ECO:0000313" key="3">
    <source>
        <dbReference type="EMBL" id="ONM02253.1"/>
    </source>
</evidence>
<dbReference type="Gramene" id="Zm00001eb032480_T001">
    <property type="protein sequence ID" value="Zm00001eb032480_P001"/>
    <property type="gene ID" value="Zm00001eb032480"/>
</dbReference>
<organism evidence="3">
    <name type="scientific">Zea mays</name>
    <name type="common">Maize</name>
    <dbReference type="NCBI Taxonomy" id="4577"/>
    <lineage>
        <taxon>Eukaryota</taxon>
        <taxon>Viridiplantae</taxon>
        <taxon>Streptophyta</taxon>
        <taxon>Embryophyta</taxon>
        <taxon>Tracheophyta</taxon>
        <taxon>Spermatophyta</taxon>
        <taxon>Magnoliopsida</taxon>
        <taxon>Liliopsida</taxon>
        <taxon>Poales</taxon>
        <taxon>Poaceae</taxon>
        <taxon>PACMAD clade</taxon>
        <taxon>Panicoideae</taxon>
        <taxon>Andropogonodae</taxon>
        <taxon>Andropogoneae</taxon>
        <taxon>Tripsacinae</taxon>
        <taxon>Zea</taxon>
    </lineage>
</organism>
<proteinExistence type="predicted"/>
<dbReference type="EMBL" id="CM007647">
    <property type="protein sequence ID" value="ONM02253.1"/>
    <property type="molecule type" value="Genomic_DNA"/>
</dbReference>
<feature type="compositionally biased region" description="Polar residues" evidence="1">
    <location>
        <begin position="189"/>
        <end position="201"/>
    </location>
</feature>
<evidence type="ECO:0000256" key="2">
    <source>
        <dbReference type="SAM" id="Phobius"/>
    </source>
</evidence>
<dbReference type="IntAct" id="A0A1D6KGQ1">
    <property type="interactions" value="1"/>
</dbReference>
<dbReference type="PANTHER" id="PTHR36381">
    <property type="entry name" value="ETHYLENE-REGULATED TRANSCRIPT 2 (ERT2)"/>
    <property type="match status" value="1"/>
</dbReference>